<keyword evidence="2" id="KW-1003">Cell membrane</keyword>
<evidence type="ECO:0000256" key="10">
    <source>
        <dbReference type="ARBA" id="ARBA00023012"/>
    </source>
</evidence>
<dbReference type="EMBL" id="QGDL01000006">
    <property type="protein sequence ID" value="PWJ29427.1"/>
    <property type="molecule type" value="Genomic_DNA"/>
</dbReference>
<evidence type="ECO:0000256" key="12">
    <source>
        <dbReference type="SAM" id="Phobius"/>
    </source>
</evidence>
<dbReference type="Proteomes" id="UP000245845">
    <property type="component" value="Unassembled WGS sequence"/>
</dbReference>
<evidence type="ECO:0000256" key="5">
    <source>
        <dbReference type="ARBA" id="ARBA00022692"/>
    </source>
</evidence>
<dbReference type="GO" id="GO:0005886">
    <property type="term" value="C:plasma membrane"/>
    <property type="evidence" value="ECO:0007669"/>
    <property type="project" value="UniProtKB-SubCell"/>
</dbReference>
<comment type="caution">
    <text evidence="14">The sequence shown here is derived from an EMBL/GenBank/DDBJ whole genome shotgun (WGS) entry which is preliminary data.</text>
</comment>
<sequence>MQLSITKNGEDLKIMLNLKLSLKISFLLSIIIFFSIFVYLMIYIRHYQQYEIETVGQENIATLHSIDTSLITVFENADNYSKLILADSVVQDQMKSGNIVSDFNKQQVLISRIYSVMQFSESIDTAWLIDRNGQKLTVGEHADSYSENTTEYDWLKDKYGKVQLLTEKREGQNYSVLVRPFNDLNTFESRGVIGVQIDNQKIKSLISESVISEKDGIIILNENNDVIFKEGDLSPADSILQTASELETSDGELLRLENIDKKPFFLSGIINYEKGWKIIRYSPVIKTDSFQKILQFNIILIIALGILIIGISVTIANILTRPVQALLDRMKNVEHGELTKISERTYLSEFRVLFDGYNKMVDEIKRLIQEAVLRQKRIRIVEMNEMQELMKPHFLYNTLETLEALILTENMRDSAKLVEALGDFYRKSVSGGREFLSISEEIQIARDYADILKIRFGETFKFDVRLDEACAKYNIPKLTIQPLVENSFQHGIRQRKQYGYIQVCVEKIQDKIHICVRDNGKGIPKEVMDEISSCKTYSEKRSLGLRGTIQRLSLLYEDAFSYEILNSDMSEIHIYLESDVLGEYELWKN</sequence>
<dbReference type="AlphaFoldDB" id="A0A2Y9BD73"/>
<dbReference type="Gene3D" id="6.10.340.10">
    <property type="match status" value="1"/>
</dbReference>
<dbReference type="Pfam" id="PF06580">
    <property type="entry name" value="His_kinase"/>
    <property type="match status" value="1"/>
</dbReference>
<dbReference type="Gene3D" id="3.30.565.10">
    <property type="entry name" value="Histidine kinase-like ATPase, C-terminal domain"/>
    <property type="match status" value="1"/>
</dbReference>
<keyword evidence="3" id="KW-0597">Phosphoprotein</keyword>
<dbReference type="GO" id="GO:0005524">
    <property type="term" value="F:ATP binding"/>
    <property type="evidence" value="ECO:0007669"/>
    <property type="project" value="UniProtKB-KW"/>
</dbReference>
<evidence type="ECO:0000313" key="14">
    <source>
        <dbReference type="EMBL" id="PWJ29427.1"/>
    </source>
</evidence>
<keyword evidence="11 12" id="KW-0472">Membrane</keyword>
<keyword evidence="10" id="KW-0902">Two-component regulatory system</keyword>
<dbReference type="PROSITE" id="PS50885">
    <property type="entry name" value="HAMP"/>
    <property type="match status" value="1"/>
</dbReference>
<accession>A0A2Y9BD73</accession>
<evidence type="ECO:0000256" key="9">
    <source>
        <dbReference type="ARBA" id="ARBA00022989"/>
    </source>
</evidence>
<evidence type="ECO:0000256" key="1">
    <source>
        <dbReference type="ARBA" id="ARBA00004651"/>
    </source>
</evidence>
<dbReference type="InterPro" id="IPR036890">
    <property type="entry name" value="HATPase_C_sf"/>
</dbReference>
<keyword evidence="9 12" id="KW-1133">Transmembrane helix</keyword>
<evidence type="ECO:0000256" key="4">
    <source>
        <dbReference type="ARBA" id="ARBA00022679"/>
    </source>
</evidence>
<dbReference type="InterPro" id="IPR003594">
    <property type="entry name" value="HATPase_dom"/>
</dbReference>
<keyword evidence="7 14" id="KW-0418">Kinase</keyword>
<dbReference type="SUPFAM" id="SSF55874">
    <property type="entry name" value="ATPase domain of HSP90 chaperone/DNA topoisomerase II/histidine kinase"/>
    <property type="match status" value="1"/>
</dbReference>
<evidence type="ECO:0000256" key="8">
    <source>
        <dbReference type="ARBA" id="ARBA00022840"/>
    </source>
</evidence>
<keyword evidence="5 12" id="KW-0812">Transmembrane</keyword>
<dbReference type="SMART" id="SM00304">
    <property type="entry name" value="HAMP"/>
    <property type="match status" value="1"/>
</dbReference>
<evidence type="ECO:0000259" key="13">
    <source>
        <dbReference type="PROSITE" id="PS50885"/>
    </source>
</evidence>
<gene>
    <name evidence="14" type="ORF">A8806_106164</name>
</gene>
<evidence type="ECO:0000256" key="3">
    <source>
        <dbReference type="ARBA" id="ARBA00022553"/>
    </source>
</evidence>
<dbReference type="InterPro" id="IPR050640">
    <property type="entry name" value="Bact_2-comp_sensor_kinase"/>
</dbReference>
<proteinExistence type="predicted"/>
<evidence type="ECO:0000256" key="6">
    <source>
        <dbReference type="ARBA" id="ARBA00022741"/>
    </source>
</evidence>
<dbReference type="Pfam" id="PF02518">
    <property type="entry name" value="HATPase_c"/>
    <property type="match status" value="1"/>
</dbReference>
<keyword evidence="8" id="KW-0067">ATP-binding</keyword>
<evidence type="ECO:0000313" key="15">
    <source>
        <dbReference type="Proteomes" id="UP000245845"/>
    </source>
</evidence>
<evidence type="ECO:0000256" key="11">
    <source>
        <dbReference type="ARBA" id="ARBA00023136"/>
    </source>
</evidence>
<organism evidence="14 15">
    <name type="scientific">Faecalicatena orotica</name>
    <dbReference type="NCBI Taxonomy" id="1544"/>
    <lineage>
        <taxon>Bacteria</taxon>
        <taxon>Bacillati</taxon>
        <taxon>Bacillota</taxon>
        <taxon>Clostridia</taxon>
        <taxon>Lachnospirales</taxon>
        <taxon>Lachnospiraceae</taxon>
        <taxon>Faecalicatena</taxon>
    </lineage>
</organism>
<name>A0A2Y9BD73_9FIRM</name>
<dbReference type="InterPro" id="IPR003660">
    <property type="entry name" value="HAMP_dom"/>
</dbReference>
<feature type="domain" description="HAMP" evidence="13">
    <location>
        <begin position="317"/>
        <end position="369"/>
    </location>
</feature>
<keyword evidence="4" id="KW-0808">Transferase</keyword>
<feature type="transmembrane region" description="Helical" evidence="12">
    <location>
        <begin position="20"/>
        <end position="42"/>
    </location>
</feature>
<dbReference type="InterPro" id="IPR010559">
    <property type="entry name" value="Sig_transdc_His_kin_internal"/>
</dbReference>
<reference evidence="14 15" key="1">
    <citation type="submission" date="2018-05" db="EMBL/GenBank/DDBJ databases">
        <title>The Hungate 1000. A catalogue of reference genomes from the rumen microbiome.</title>
        <authorList>
            <person name="Kelly W."/>
        </authorList>
    </citation>
    <scope>NUCLEOTIDE SEQUENCE [LARGE SCALE GENOMIC DNA]</scope>
    <source>
        <strain evidence="14 15">NLAE-zl-C242</strain>
    </source>
</reference>
<dbReference type="PANTHER" id="PTHR34220">
    <property type="entry name" value="SENSOR HISTIDINE KINASE YPDA"/>
    <property type="match status" value="1"/>
</dbReference>
<evidence type="ECO:0000256" key="2">
    <source>
        <dbReference type="ARBA" id="ARBA00022475"/>
    </source>
</evidence>
<keyword evidence="15" id="KW-1185">Reference proteome</keyword>
<evidence type="ECO:0000256" key="7">
    <source>
        <dbReference type="ARBA" id="ARBA00022777"/>
    </source>
</evidence>
<feature type="transmembrane region" description="Helical" evidence="12">
    <location>
        <begin position="296"/>
        <end position="319"/>
    </location>
</feature>
<dbReference type="GO" id="GO:0000155">
    <property type="term" value="F:phosphorelay sensor kinase activity"/>
    <property type="evidence" value="ECO:0007669"/>
    <property type="project" value="InterPro"/>
</dbReference>
<dbReference type="OrthoDB" id="9809348at2"/>
<dbReference type="PANTHER" id="PTHR34220:SF11">
    <property type="entry name" value="SENSOR PROTEIN KINASE HPTS"/>
    <property type="match status" value="1"/>
</dbReference>
<protein>
    <submittedName>
        <fullName evidence="14">Two-component system sensor histidine kinase YesM</fullName>
    </submittedName>
</protein>
<keyword evidence="6" id="KW-0547">Nucleotide-binding</keyword>
<comment type="subcellular location">
    <subcellularLocation>
        <location evidence="1">Cell membrane</location>
        <topology evidence="1">Multi-pass membrane protein</topology>
    </subcellularLocation>
</comment>